<keyword evidence="2" id="KW-1133">Transmembrane helix</keyword>
<feature type="region of interest" description="Disordered" evidence="1">
    <location>
        <begin position="176"/>
        <end position="206"/>
    </location>
</feature>
<evidence type="ECO:0000256" key="2">
    <source>
        <dbReference type="SAM" id="Phobius"/>
    </source>
</evidence>
<sequence>MKHAGWAWLIAVTFAGALGGWYAWRGGASALFLLLLVGFIMLQGVLVQAFGPKRFKVERAWQPVFPVAGEPVTVTLTVRCEGGLPPVWLQIEDQLAGDAVGSEYGKNRPGGRGGSLFFTGFRRDYRMTYAIQGLPRGVYKNASVRLTWGDPFGWFKRSRLAASSEVMVVHPLRLAGDPPKAEERGEQEGGGAWQPQLVASSPTPGRLRPYVEGDPLRRIHWKYSAKKGQLLSRIPEEQGVMPRYLLLSTQDGDYASSAGFELAVSAAATWFTREAGGDSGADELRFSHSAMDGACRVNGRDGLMSGLEQLAGLRLGSGLSAGELLRRDWSEVLSQGQSLTVITGTLTPELAGDVLHWAELGVTVEVWCAGGLGGSDLGRLVARLRERGVTVLDLTLYRTKTPRKEAIKHVGA</sequence>
<feature type="transmembrane region" description="Helical" evidence="2">
    <location>
        <begin position="30"/>
        <end position="50"/>
    </location>
</feature>
<dbReference type="PANTHER" id="PTHR34351">
    <property type="entry name" value="SLR1927 PROTEIN-RELATED"/>
    <property type="match status" value="1"/>
</dbReference>
<keyword evidence="2" id="KW-0812">Transmembrane</keyword>
<gene>
    <name evidence="3" type="ORF">U9M73_21320</name>
</gene>
<comment type="caution">
    <text evidence="3">The sequence shown here is derived from an EMBL/GenBank/DDBJ whole genome shotgun (WGS) entry which is preliminary data.</text>
</comment>
<organism evidence="3 4">
    <name type="scientific">Paenibacillus phoenicis</name>
    <dbReference type="NCBI Taxonomy" id="554117"/>
    <lineage>
        <taxon>Bacteria</taxon>
        <taxon>Bacillati</taxon>
        <taxon>Bacillota</taxon>
        <taxon>Bacilli</taxon>
        <taxon>Bacillales</taxon>
        <taxon>Paenibacillaceae</taxon>
        <taxon>Paenibacillus</taxon>
    </lineage>
</organism>
<feature type="transmembrane region" description="Helical" evidence="2">
    <location>
        <begin position="7"/>
        <end position="24"/>
    </location>
</feature>
<dbReference type="PANTHER" id="PTHR34351:SF2">
    <property type="entry name" value="DUF58 DOMAIN-CONTAINING PROTEIN"/>
    <property type="match status" value="1"/>
</dbReference>
<name>A0ABU5PRP1_9BACL</name>
<accession>A0ABU5PRP1</accession>
<keyword evidence="4" id="KW-1185">Reference proteome</keyword>
<evidence type="ECO:0000313" key="3">
    <source>
        <dbReference type="EMBL" id="MEA3572472.1"/>
    </source>
</evidence>
<keyword evidence="2" id="KW-0472">Membrane</keyword>
<dbReference type="Proteomes" id="UP001292216">
    <property type="component" value="Unassembled WGS sequence"/>
</dbReference>
<proteinExistence type="predicted"/>
<evidence type="ECO:0000313" key="4">
    <source>
        <dbReference type="Proteomes" id="UP001292216"/>
    </source>
</evidence>
<dbReference type="RefSeq" id="WP_260071745.1">
    <property type="nucleotide sequence ID" value="NZ_CBCSKM010000022.1"/>
</dbReference>
<evidence type="ECO:0000256" key="1">
    <source>
        <dbReference type="SAM" id="MobiDB-lite"/>
    </source>
</evidence>
<protein>
    <submittedName>
        <fullName evidence="3">DUF58 domain-containing protein</fullName>
    </submittedName>
</protein>
<dbReference type="EMBL" id="JAYERP010000001">
    <property type="protein sequence ID" value="MEA3572472.1"/>
    <property type="molecule type" value="Genomic_DNA"/>
</dbReference>
<reference evidence="3 4" key="1">
    <citation type="submission" date="2023-12" db="EMBL/GenBank/DDBJ databases">
        <title>Whole genome sequencing of Paenibacillus phoenicis isolated from the Phoenix Mars Lander spacecraft assembly facility.</title>
        <authorList>
            <person name="Garcia A."/>
            <person name="Venkateswaran K."/>
        </authorList>
    </citation>
    <scope>NUCLEOTIDE SEQUENCE [LARGE SCALE GENOMIC DNA]</scope>
    <source>
        <strain evidence="3 4">3PO2SA</strain>
    </source>
</reference>